<evidence type="ECO:0000259" key="9">
    <source>
        <dbReference type="PROSITE" id="PS50112"/>
    </source>
</evidence>
<dbReference type="SMART" id="SM00388">
    <property type="entry name" value="HisKA"/>
    <property type="match status" value="1"/>
</dbReference>
<protein>
    <recommendedName>
        <fullName evidence="3">histidine kinase</fullName>
        <ecNumber evidence="3">2.7.13.3</ecNumber>
    </recommendedName>
</protein>
<dbReference type="AlphaFoldDB" id="A0A8J3RQ34"/>
<dbReference type="InterPro" id="IPR036097">
    <property type="entry name" value="HisK_dim/P_sf"/>
</dbReference>
<evidence type="ECO:0000256" key="3">
    <source>
        <dbReference type="ARBA" id="ARBA00012438"/>
    </source>
</evidence>
<accession>A0A8J3RQ34</accession>
<keyword evidence="11" id="KW-1185">Reference proteome</keyword>
<dbReference type="GO" id="GO:0005886">
    <property type="term" value="C:plasma membrane"/>
    <property type="evidence" value="ECO:0007669"/>
    <property type="project" value="UniProtKB-SubCell"/>
</dbReference>
<evidence type="ECO:0000313" key="11">
    <source>
        <dbReference type="Proteomes" id="UP000616724"/>
    </source>
</evidence>
<keyword evidence="5" id="KW-0808">Transferase</keyword>
<dbReference type="SMART" id="SM00387">
    <property type="entry name" value="HATPase_c"/>
    <property type="match status" value="1"/>
</dbReference>
<keyword evidence="6 10" id="KW-0418">Kinase</keyword>
<dbReference type="NCBIfam" id="TIGR00229">
    <property type="entry name" value="sensory_box"/>
    <property type="match status" value="1"/>
</dbReference>
<dbReference type="RefSeq" id="WP_203893633.1">
    <property type="nucleotide sequence ID" value="NZ_BOOH01000046.1"/>
</dbReference>
<dbReference type="GO" id="GO:0000155">
    <property type="term" value="F:phosphorelay sensor kinase activity"/>
    <property type="evidence" value="ECO:0007669"/>
    <property type="project" value="InterPro"/>
</dbReference>
<dbReference type="InterPro" id="IPR013656">
    <property type="entry name" value="PAS_4"/>
</dbReference>
<keyword evidence="4" id="KW-0597">Phosphoprotein</keyword>
<dbReference type="InterPro" id="IPR005467">
    <property type="entry name" value="His_kinase_dom"/>
</dbReference>
<dbReference type="Pfam" id="PF02518">
    <property type="entry name" value="HATPase_c"/>
    <property type="match status" value="1"/>
</dbReference>
<keyword evidence="7" id="KW-0902">Two-component regulatory system</keyword>
<dbReference type="CDD" id="cd00082">
    <property type="entry name" value="HisKA"/>
    <property type="match status" value="1"/>
</dbReference>
<dbReference type="InterPro" id="IPR004358">
    <property type="entry name" value="Sig_transdc_His_kin-like_C"/>
</dbReference>
<dbReference type="Gene3D" id="3.30.450.20">
    <property type="entry name" value="PAS domain"/>
    <property type="match status" value="1"/>
</dbReference>
<feature type="domain" description="PAS" evidence="9">
    <location>
        <begin position="19"/>
        <end position="71"/>
    </location>
</feature>
<dbReference type="CDD" id="cd00075">
    <property type="entry name" value="HATPase"/>
    <property type="match status" value="1"/>
</dbReference>
<evidence type="ECO:0000256" key="5">
    <source>
        <dbReference type="ARBA" id="ARBA00022679"/>
    </source>
</evidence>
<dbReference type="SMART" id="SM00091">
    <property type="entry name" value="PAS"/>
    <property type="match status" value="1"/>
</dbReference>
<dbReference type="EMBL" id="BOOH01000046">
    <property type="protein sequence ID" value="GIH79155.1"/>
    <property type="molecule type" value="Genomic_DNA"/>
</dbReference>
<comment type="subcellular location">
    <subcellularLocation>
        <location evidence="2">Cell membrane</location>
    </subcellularLocation>
</comment>
<evidence type="ECO:0000313" key="10">
    <source>
        <dbReference type="EMBL" id="GIH79155.1"/>
    </source>
</evidence>
<sequence>MHDGHTDERSADSACVIGVDDLPDGLVVIDRDGHVLAVNRAAARLTGVTPERAVGHHVRDVFSFRDQDGRDWWKWLDTYGGLPTRTRQPELPLRTPGGHELLVAARLVREPERGGEVVRVVVTLRDAGARARLERSRADLVSTVAHELRSPLTSVKGFTATLLSKWTRFTDDQKLVMLETVNADADRVTRLITELLDVSRIESGRLEIHRQVVDVPARVRKIIAGRVAAGESEDRFALEVRGELPETWLDQDKIDQVLANLVENALRHGRGTVTIVVEPSEWGVTVSVRDQGEGIPPELATRVFRQFWRGNARRRGGTGLGLFIVKGLIEAHGGAITVQRGPEGGAEFRFMLPTGTPDFA</sequence>
<dbReference type="PANTHER" id="PTHR43711:SF1">
    <property type="entry name" value="HISTIDINE KINASE 1"/>
    <property type="match status" value="1"/>
</dbReference>
<evidence type="ECO:0000256" key="7">
    <source>
        <dbReference type="ARBA" id="ARBA00023012"/>
    </source>
</evidence>
<evidence type="ECO:0000256" key="1">
    <source>
        <dbReference type="ARBA" id="ARBA00000085"/>
    </source>
</evidence>
<name>A0A8J3RQ34_9ACTN</name>
<gene>
    <name evidence="10" type="ORF">Plo01_55840</name>
</gene>
<dbReference type="InterPro" id="IPR050736">
    <property type="entry name" value="Sensor_HK_Regulatory"/>
</dbReference>
<dbReference type="InterPro" id="IPR036890">
    <property type="entry name" value="HATPase_C_sf"/>
</dbReference>
<reference evidence="10 11" key="1">
    <citation type="submission" date="2021-01" db="EMBL/GenBank/DDBJ databases">
        <title>Whole genome shotgun sequence of Planobispora longispora NBRC 13918.</title>
        <authorList>
            <person name="Komaki H."/>
            <person name="Tamura T."/>
        </authorList>
    </citation>
    <scope>NUCLEOTIDE SEQUENCE [LARGE SCALE GENOMIC DNA]</scope>
    <source>
        <strain evidence="10 11">NBRC 13918</strain>
    </source>
</reference>
<organism evidence="10 11">
    <name type="scientific">Planobispora longispora</name>
    <dbReference type="NCBI Taxonomy" id="28887"/>
    <lineage>
        <taxon>Bacteria</taxon>
        <taxon>Bacillati</taxon>
        <taxon>Actinomycetota</taxon>
        <taxon>Actinomycetes</taxon>
        <taxon>Streptosporangiales</taxon>
        <taxon>Streptosporangiaceae</taxon>
        <taxon>Planobispora</taxon>
    </lineage>
</organism>
<dbReference type="PRINTS" id="PR00344">
    <property type="entry name" value="BCTRLSENSOR"/>
</dbReference>
<dbReference type="InterPro" id="IPR035965">
    <property type="entry name" value="PAS-like_dom_sf"/>
</dbReference>
<dbReference type="SUPFAM" id="SSF55785">
    <property type="entry name" value="PYP-like sensor domain (PAS domain)"/>
    <property type="match status" value="1"/>
</dbReference>
<dbReference type="Gene3D" id="3.30.565.10">
    <property type="entry name" value="Histidine kinase-like ATPase, C-terminal domain"/>
    <property type="match status" value="1"/>
</dbReference>
<dbReference type="InterPro" id="IPR003661">
    <property type="entry name" value="HisK_dim/P_dom"/>
</dbReference>
<evidence type="ECO:0000256" key="4">
    <source>
        <dbReference type="ARBA" id="ARBA00022553"/>
    </source>
</evidence>
<dbReference type="Pfam" id="PF00512">
    <property type="entry name" value="HisKA"/>
    <property type="match status" value="1"/>
</dbReference>
<dbReference type="InterPro" id="IPR003594">
    <property type="entry name" value="HATPase_dom"/>
</dbReference>
<evidence type="ECO:0000256" key="6">
    <source>
        <dbReference type="ARBA" id="ARBA00022777"/>
    </source>
</evidence>
<dbReference type="SUPFAM" id="SSF55874">
    <property type="entry name" value="ATPase domain of HSP90 chaperone/DNA topoisomerase II/histidine kinase"/>
    <property type="match status" value="1"/>
</dbReference>
<evidence type="ECO:0000259" key="8">
    <source>
        <dbReference type="PROSITE" id="PS50109"/>
    </source>
</evidence>
<dbReference type="PROSITE" id="PS50112">
    <property type="entry name" value="PAS"/>
    <property type="match status" value="1"/>
</dbReference>
<proteinExistence type="predicted"/>
<evidence type="ECO:0000256" key="2">
    <source>
        <dbReference type="ARBA" id="ARBA00004236"/>
    </source>
</evidence>
<dbReference type="InterPro" id="IPR000014">
    <property type="entry name" value="PAS"/>
</dbReference>
<dbReference type="SUPFAM" id="SSF47384">
    <property type="entry name" value="Homodimeric domain of signal transducing histidine kinase"/>
    <property type="match status" value="1"/>
</dbReference>
<dbReference type="CDD" id="cd00130">
    <property type="entry name" value="PAS"/>
    <property type="match status" value="1"/>
</dbReference>
<comment type="caution">
    <text evidence="10">The sequence shown here is derived from an EMBL/GenBank/DDBJ whole genome shotgun (WGS) entry which is preliminary data.</text>
</comment>
<dbReference type="Pfam" id="PF08448">
    <property type="entry name" value="PAS_4"/>
    <property type="match status" value="1"/>
</dbReference>
<dbReference type="Proteomes" id="UP000616724">
    <property type="component" value="Unassembled WGS sequence"/>
</dbReference>
<dbReference type="PANTHER" id="PTHR43711">
    <property type="entry name" value="TWO-COMPONENT HISTIDINE KINASE"/>
    <property type="match status" value="1"/>
</dbReference>
<dbReference type="EC" id="2.7.13.3" evidence="3"/>
<dbReference type="Gene3D" id="1.10.287.130">
    <property type="match status" value="1"/>
</dbReference>
<feature type="domain" description="Histidine kinase" evidence="8">
    <location>
        <begin position="143"/>
        <end position="356"/>
    </location>
</feature>
<comment type="catalytic activity">
    <reaction evidence="1">
        <text>ATP + protein L-histidine = ADP + protein N-phospho-L-histidine.</text>
        <dbReference type="EC" id="2.7.13.3"/>
    </reaction>
</comment>
<dbReference type="PROSITE" id="PS50109">
    <property type="entry name" value="HIS_KIN"/>
    <property type="match status" value="1"/>
</dbReference>